<keyword evidence="2" id="KW-0472">Membrane</keyword>
<feature type="domain" description="Ig-like" evidence="6">
    <location>
        <begin position="2"/>
        <end position="99"/>
    </location>
</feature>
<evidence type="ECO:0000313" key="7">
    <source>
        <dbReference type="EMBL" id="CAF5210229.1"/>
    </source>
</evidence>
<evidence type="ECO:0000256" key="5">
    <source>
        <dbReference type="ARBA" id="ARBA00023319"/>
    </source>
</evidence>
<dbReference type="PROSITE" id="PS50835">
    <property type="entry name" value="IG_LIKE"/>
    <property type="match status" value="2"/>
</dbReference>
<dbReference type="GO" id="GO:0050839">
    <property type="term" value="F:cell adhesion molecule binding"/>
    <property type="evidence" value="ECO:0007669"/>
    <property type="project" value="TreeGrafter"/>
</dbReference>
<keyword evidence="4" id="KW-0325">Glycoprotein</keyword>
<gene>
    <name evidence="7" type="ORF">SMN809_LOCUS78115</name>
</gene>
<evidence type="ECO:0000313" key="8">
    <source>
        <dbReference type="Proteomes" id="UP000676336"/>
    </source>
</evidence>
<dbReference type="AlphaFoldDB" id="A0A8S3J082"/>
<evidence type="ECO:0000256" key="4">
    <source>
        <dbReference type="ARBA" id="ARBA00023180"/>
    </source>
</evidence>
<dbReference type="SUPFAM" id="SSF48726">
    <property type="entry name" value="Immunoglobulin"/>
    <property type="match status" value="2"/>
</dbReference>
<dbReference type="PANTHER" id="PTHR11640:SF164">
    <property type="entry name" value="MAM DOMAIN-CONTAINING GLYCOSYLPHOSPHATIDYLINOSITOL ANCHOR PROTEIN 1"/>
    <property type="match status" value="1"/>
</dbReference>
<keyword evidence="3" id="KW-1015">Disulfide bond</keyword>
<reference evidence="7" key="1">
    <citation type="submission" date="2021-02" db="EMBL/GenBank/DDBJ databases">
        <authorList>
            <person name="Nowell W R."/>
        </authorList>
    </citation>
    <scope>NUCLEOTIDE SEQUENCE</scope>
</reference>
<evidence type="ECO:0000256" key="2">
    <source>
        <dbReference type="ARBA" id="ARBA00023136"/>
    </source>
</evidence>
<feature type="non-terminal residue" evidence="7">
    <location>
        <position position="1"/>
    </location>
</feature>
<dbReference type="Proteomes" id="UP000676336">
    <property type="component" value="Unassembled WGS sequence"/>
</dbReference>
<protein>
    <recommendedName>
        <fullName evidence="6">Ig-like domain-containing protein</fullName>
    </recommendedName>
</protein>
<dbReference type="Gene3D" id="2.60.40.10">
    <property type="entry name" value="Immunoglobulins"/>
    <property type="match status" value="1"/>
</dbReference>
<evidence type="ECO:0000256" key="1">
    <source>
        <dbReference type="ARBA" id="ARBA00004479"/>
    </source>
</evidence>
<dbReference type="GO" id="GO:0005886">
    <property type="term" value="C:plasma membrane"/>
    <property type="evidence" value="ECO:0007669"/>
    <property type="project" value="TreeGrafter"/>
</dbReference>
<dbReference type="PANTHER" id="PTHR11640">
    <property type="entry name" value="NEPHRIN"/>
    <property type="match status" value="1"/>
</dbReference>
<dbReference type="Pfam" id="PF08205">
    <property type="entry name" value="C2-set_2"/>
    <property type="match status" value="1"/>
</dbReference>
<dbReference type="GO" id="GO:0005911">
    <property type="term" value="C:cell-cell junction"/>
    <property type="evidence" value="ECO:0007669"/>
    <property type="project" value="TreeGrafter"/>
</dbReference>
<dbReference type="InterPro" id="IPR007110">
    <property type="entry name" value="Ig-like_dom"/>
</dbReference>
<accession>A0A8S3J082</accession>
<dbReference type="InterPro" id="IPR051275">
    <property type="entry name" value="Cell_adhesion_signaling"/>
</dbReference>
<sequence>PPSRLRLSPSPSLPVADGTSVLFNCTSDRAYPIPTFEWYKNDKLIQRSIGMNIHNETNTASFSSSSLLTLVLSSIDHDHVLRCQVTNEASIHDTNVELKLNVLFKPIINISWNQKQSPTTLTVIEDTIETIHCIVSANPSAMANIEWLKNDQLIR</sequence>
<comment type="caution">
    <text evidence="7">The sequence shown here is derived from an EMBL/GenBank/DDBJ whole genome shotgun (WGS) entry which is preliminary data.</text>
</comment>
<feature type="domain" description="Ig-like" evidence="6">
    <location>
        <begin position="106"/>
        <end position="155"/>
    </location>
</feature>
<name>A0A8S3J082_9BILA</name>
<proteinExistence type="predicted"/>
<evidence type="ECO:0000256" key="3">
    <source>
        <dbReference type="ARBA" id="ARBA00023157"/>
    </source>
</evidence>
<evidence type="ECO:0000259" key="6">
    <source>
        <dbReference type="PROSITE" id="PS50835"/>
    </source>
</evidence>
<comment type="subcellular location">
    <subcellularLocation>
        <location evidence="1">Membrane</location>
        <topology evidence="1">Single-pass type I membrane protein</topology>
    </subcellularLocation>
</comment>
<dbReference type="InterPro" id="IPR013162">
    <property type="entry name" value="CD80_C2-set"/>
</dbReference>
<dbReference type="GO" id="GO:0098609">
    <property type="term" value="P:cell-cell adhesion"/>
    <property type="evidence" value="ECO:0007669"/>
    <property type="project" value="TreeGrafter"/>
</dbReference>
<keyword evidence="5" id="KW-0393">Immunoglobulin domain</keyword>
<dbReference type="EMBL" id="CAJOBI010339042">
    <property type="protein sequence ID" value="CAF5210229.1"/>
    <property type="molecule type" value="Genomic_DNA"/>
</dbReference>
<dbReference type="InterPro" id="IPR013783">
    <property type="entry name" value="Ig-like_fold"/>
</dbReference>
<feature type="non-terminal residue" evidence="7">
    <location>
        <position position="155"/>
    </location>
</feature>
<organism evidence="7 8">
    <name type="scientific">Rotaria magnacalcarata</name>
    <dbReference type="NCBI Taxonomy" id="392030"/>
    <lineage>
        <taxon>Eukaryota</taxon>
        <taxon>Metazoa</taxon>
        <taxon>Spiralia</taxon>
        <taxon>Gnathifera</taxon>
        <taxon>Rotifera</taxon>
        <taxon>Eurotatoria</taxon>
        <taxon>Bdelloidea</taxon>
        <taxon>Philodinida</taxon>
        <taxon>Philodinidae</taxon>
        <taxon>Rotaria</taxon>
    </lineage>
</organism>
<dbReference type="InterPro" id="IPR036179">
    <property type="entry name" value="Ig-like_dom_sf"/>
</dbReference>